<dbReference type="EMBL" id="SCHB01000001">
    <property type="protein sequence ID" value="TBW73446.1"/>
    <property type="molecule type" value="Genomic_DNA"/>
</dbReference>
<sequence>MTKKQVITRIIIILVISLVVAIAFFFGMKMYQSHKNIQLVDSYIEDKHLKGLIKKEETKYSAKKGVYYKEIVFKDEPKLTYVVQPISTRKGIFLEGFDTETKKNIKGAKHNTFDQNYKP</sequence>
<keyword evidence="1" id="KW-0812">Transmembrane</keyword>
<keyword evidence="1" id="KW-0472">Membrane</keyword>
<dbReference type="EMBL" id="CP041722">
    <property type="protein sequence ID" value="QEX37495.1"/>
    <property type="molecule type" value="Genomic_DNA"/>
</dbReference>
<dbReference type="Proteomes" id="UP000293637">
    <property type="component" value="Unassembled WGS sequence"/>
</dbReference>
<evidence type="ECO:0000256" key="1">
    <source>
        <dbReference type="SAM" id="Phobius"/>
    </source>
</evidence>
<proteinExistence type="predicted"/>
<dbReference type="Pfam" id="PF11337">
    <property type="entry name" value="DUF3139"/>
    <property type="match status" value="1"/>
</dbReference>
<name>A0A133Q5E1_STALU</name>
<dbReference type="RefSeq" id="WP_002460268.1">
    <property type="nucleotide sequence ID" value="NZ_AP021848.1"/>
</dbReference>
<gene>
    <name evidence="4" type="ORF">EQ812_01185</name>
    <name evidence="3" type="ORF">FO454_00655</name>
    <name evidence="2" type="ORF">HMPREF3225_01378</name>
</gene>
<dbReference type="GeneID" id="58091312"/>
<protein>
    <submittedName>
        <fullName evidence="4">DUF3139 domain-containing protein</fullName>
    </submittedName>
</protein>
<dbReference type="InterPro" id="IPR021486">
    <property type="entry name" value="DUF3139"/>
</dbReference>
<reference evidence="4 6" key="2">
    <citation type="journal article" date="2019" name="Sci. Transl. Med.">
        <title>Quorum sensing between bacterial species on the skin protects against epidermal injury in atopic dermatitis.</title>
        <authorList>
            <person name="Williams M.R."/>
        </authorList>
    </citation>
    <scope>NUCLEOTIDE SEQUENCE [LARGE SCALE GENOMIC DNA]</scope>
    <source>
        <strain evidence="4 6">E7</strain>
    </source>
</reference>
<dbReference type="Proteomes" id="UP000325462">
    <property type="component" value="Chromosome"/>
</dbReference>
<organism evidence="4 6">
    <name type="scientific">Staphylococcus lugdunensis</name>
    <dbReference type="NCBI Taxonomy" id="28035"/>
    <lineage>
        <taxon>Bacteria</taxon>
        <taxon>Bacillati</taxon>
        <taxon>Bacillota</taxon>
        <taxon>Bacilli</taxon>
        <taxon>Bacillales</taxon>
        <taxon>Staphylococcaceae</taxon>
        <taxon>Staphylococcus</taxon>
    </lineage>
</organism>
<dbReference type="EMBL" id="LRQI01000058">
    <property type="protein sequence ID" value="KXA38075.1"/>
    <property type="molecule type" value="Genomic_DNA"/>
</dbReference>
<feature type="transmembrane region" description="Helical" evidence="1">
    <location>
        <begin position="6"/>
        <end position="26"/>
    </location>
</feature>
<evidence type="ECO:0000313" key="4">
    <source>
        <dbReference type="EMBL" id="TBW73446.1"/>
    </source>
</evidence>
<dbReference type="STRING" id="28035.B6N84_02810"/>
<evidence type="ECO:0000313" key="5">
    <source>
        <dbReference type="Proteomes" id="UP000070063"/>
    </source>
</evidence>
<accession>A0A133Q5E1</accession>
<keyword evidence="1" id="KW-1133">Transmembrane helix</keyword>
<dbReference type="AlphaFoldDB" id="A0A133Q5E1"/>
<evidence type="ECO:0000313" key="6">
    <source>
        <dbReference type="Proteomes" id="UP000293637"/>
    </source>
</evidence>
<evidence type="ECO:0000313" key="3">
    <source>
        <dbReference type="EMBL" id="QEX37495.1"/>
    </source>
</evidence>
<reference evidence="3 7" key="3">
    <citation type="submission" date="2019-07" db="EMBL/GenBank/DDBJ databases">
        <title>Comparative genome analysis of staphylococcus lugdunensis shows clonal complex-dependent diversity of the putative virulence factor, ess/type vii locus.</title>
        <authorList>
            <person name="Lebeurre J."/>
            <person name="Dahyot S."/>
            <person name="Diene S."/>
            <person name="Paulay A."/>
            <person name="Aubourg M."/>
            <person name="Argemi X."/>
            <person name="Giard J.-C."/>
            <person name="Tournier I."/>
            <person name="Francois P."/>
            <person name="Pestel-Caron M."/>
        </authorList>
    </citation>
    <scope>NUCLEOTIDE SEQUENCE [LARGE SCALE GENOMIC DNA]</scope>
    <source>
        <strain evidence="3 7">SL13</strain>
    </source>
</reference>
<dbReference type="Proteomes" id="UP000070063">
    <property type="component" value="Unassembled WGS sequence"/>
</dbReference>
<reference evidence="2 5" key="1">
    <citation type="submission" date="2016-01" db="EMBL/GenBank/DDBJ databases">
        <authorList>
            <person name="Mitreva M."/>
            <person name="Pepin K.H."/>
            <person name="Mihindukulasuriya K.A."/>
            <person name="Fulton R."/>
            <person name="Fronick C."/>
            <person name="O'Laughlin M."/>
            <person name="Miner T."/>
            <person name="Herter B."/>
            <person name="Rosa B.A."/>
            <person name="Cordes M."/>
            <person name="Tomlinson C."/>
            <person name="Wollam A."/>
            <person name="Palsikar V.B."/>
            <person name="Mardis E.R."/>
            <person name="Wilson R.K."/>
        </authorList>
    </citation>
    <scope>NUCLEOTIDE SEQUENCE [LARGE SCALE GENOMIC DNA]</scope>
    <source>
        <strain evidence="2 5">MJR7738</strain>
    </source>
</reference>
<keyword evidence="7" id="KW-1185">Reference proteome</keyword>
<dbReference type="eggNOG" id="ENOG5030589">
    <property type="taxonomic scope" value="Bacteria"/>
</dbReference>
<evidence type="ECO:0000313" key="7">
    <source>
        <dbReference type="Proteomes" id="UP000325462"/>
    </source>
</evidence>
<dbReference type="OMA" id="KWIRICI"/>
<evidence type="ECO:0000313" key="2">
    <source>
        <dbReference type="EMBL" id="KXA38075.1"/>
    </source>
</evidence>